<dbReference type="GO" id="GO:0003677">
    <property type="term" value="F:DNA binding"/>
    <property type="evidence" value="ECO:0007669"/>
    <property type="project" value="UniProtKB-KW"/>
</dbReference>
<evidence type="ECO:0000256" key="4">
    <source>
        <dbReference type="ARBA" id="ARBA00023163"/>
    </source>
</evidence>
<dbReference type="RefSeq" id="WP_024902686.1">
    <property type="nucleotide sequence ID" value="NZ_CADFGU010000001.1"/>
</dbReference>
<dbReference type="InterPro" id="IPR036388">
    <property type="entry name" value="WH-like_DNA-bd_sf"/>
</dbReference>
<keyword evidence="4" id="KW-0804">Transcription</keyword>
<dbReference type="OrthoDB" id="8524600at2"/>
<evidence type="ECO:0000313" key="7">
    <source>
        <dbReference type="Proteomes" id="UP000033618"/>
    </source>
</evidence>
<evidence type="ECO:0000313" key="6">
    <source>
        <dbReference type="EMBL" id="KKB65141.1"/>
    </source>
</evidence>
<dbReference type="Gene3D" id="1.10.10.10">
    <property type="entry name" value="Winged helix-like DNA-binding domain superfamily/Winged helix DNA-binding domain"/>
    <property type="match status" value="1"/>
</dbReference>
<keyword evidence="3" id="KW-0238">DNA-binding</keyword>
<dbReference type="Proteomes" id="UP000033618">
    <property type="component" value="Unassembled WGS sequence"/>
</dbReference>
<gene>
    <name evidence="6" type="ORF">WM40_00180</name>
</gene>
<comment type="caution">
    <text evidence="6">The sequence shown here is derived from an EMBL/GenBank/DDBJ whole genome shotgun (WGS) entry which is preliminary data.</text>
</comment>
<accession>A0A0F5K4U4</accession>
<dbReference type="STRING" id="28092.WM40_00180"/>
<dbReference type="PANTHER" id="PTHR30346">
    <property type="entry name" value="TRANSCRIPTIONAL DUAL REGULATOR HCAR-RELATED"/>
    <property type="match status" value="1"/>
</dbReference>
<evidence type="ECO:0000259" key="5">
    <source>
        <dbReference type="PROSITE" id="PS50931"/>
    </source>
</evidence>
<dbReference type="PANTHER" id="PTHR30346:SF9">
    <property type="entry name" value="LYSR FAMILY TRANSCRIPTIONAL REGULATOR"/>
    <property type="match status" value="1"/>
</dbReference>
<feature type="domain" description="HTH lysR-type" evidence="5">
    <location>
        <begin position="2"/>
        <end position="59"/>
    </location>
</feature>
<dbReference type="EMBL" id="LAQU01000001">
    <property type="protein sequence ID" value="KKB65141.1"/>
    <property type="molecule type" value="Genomic_DNA"/>
</dbReference>
<dbReference type="PATRIC" id="fig|28092.6.peg.42"/>
<evidence type="ECO:0000256" key="3">
    <source>
        <dbReference type="ARBA" id="ARBA00023125"/>
    </source>
</evidence>
<dbReference type="SUPFAM" id="SSF46785">
    <property type="entry name" value="Winged helix' DNA-binding domain"/>
    <property type="match status" value="1"/>
</dbReference>
<reference evidence="6 7" key="1">
    <citation type="submission" date="2015-03" db="EMBL/GenBank/DDBJ databases">
        <title>Draft Genome Sequence of Burkholderia andropogonis type strain ICMP2807, isolated from Sorghum bicolor.</title>
        <authorList>
            <person name="Lopes-Santos L."/>
            <person name="Castro D.B."/>
            <person name="Ottoboni L.M."/>
            <person name="Park D."/>
            <person name="Weirc B.S."/>
            <person name="Destefano S.A."/>
        </authorList>
    </citation>
    <scope>NUCLEOTIDE SEQUENCE [LARGE SCALE GENOMIC DNA]</scope>
    <source>
        <strain evidence="6 7">ICMP2807</strain>
    </source>
</reference>
<dbReference type="PRINTS" id="PR00039">
    <property type="entry name" value="HTHLYSR"/>
</dbReference>
<dbReference type="Pfam" id="PF00126">
    <property type="entry name" value="HTH_1"/>
    <property type="match status" value="1"/>
</dbReference>
<organism evidence="6 7">
    <name type="scientific">Robbsia andropogonis</name>
    <dbReference type="NCBI Taxonomy" id="28092"/>
    <lineage>
        <taxon>Bacteria</taxon>
        <taxon>Pseudomonadati</taxon>
        <taxon>Pseudomonadota</taxon>
        <taxon>Betaproteobacteria</taxon>
        <taxon>Burkholderiales</taxon>
        <taxon>Burkholderiaceae</taxon>
        <taxon>Robbsia</taxon>
    </lineage>
</organism>
<dbReference type="InterPro" id="IPR000847">
    <property type="entry name" value="LysR_HTH_N"/>
</dbReference>
<dbReference type="PROSITE" id="PS50931">
    <property type="entry name" value="HTH_LYSR"/>
    <property type="match status" value="1"/>
</dbReference>
<comment type="similarity">
    <text evidence="1">Belongs to the LysR transcriptional regulatory family.</text>
</comment>
<dbReference type="InterPro" id="IPR036390">
    <property type="entry name" value="WH_DNA-bd_sf"/>
</dbReference>
<protein>
    <recommendedName>
        <fullName evidence="5">HTH lysR-type domain-containing protein</fullName>
    </recommendedName>
</protein>
<evidence type="ECO:0000256" key="2">
    <source>
        <dbReference type="ARBA" id="ARBA00023015"/>
    </source>
</evidence>
<dbReference type="GO" id="GO:0032993">
    <property type="term" value="C:protein-DNA complex"/>
    <property type="evidence" value="ECO:0007669"/>
    <property type="project" value="TreeGrafter"/>
</dbReference>
<keyword evidence="2" id="KW-0805">Transcription regulation</keyword>
<name>A0A0F5K4U4_9BURK</name>
<evidence type="ECO:0000256" key="1">
    <source>
        <dbReference type="ARBA" id="ARBA00009437"/>
    </source>
</evidence>
<dbReference type="AlphaFoldDB" id="A0A0F5K4U4"/>
<sequence>MLNTNLLRCFLAVLEHRTMTSAALALCITQPALSKSLSRLESELGVPLFYRTPDGTVPTQFGITLANRARFIELESQRARAELKSLQEGGVGWQTIGTGPR</sequence>
<dbReference type="GO" id="GO:0003700">
    <property type="term" value="F:DNA-binding transcription factor activity"/>
    <property type="evidence" value="ECO:0007669"/>
    <property type="project" value="InterPro"/>
</dbReference>
<keyword evidence="7" id="KW-1185">Reference proteome</keyword>
<proteinExistence type="inferred from homology"/>